<name>A0A1I7ZTT7_9BILA</name>
<evidence type="ECO:0000256" key="1">
    <source>
        <dbReference type="ARBA" id="ARBA00022723"/>
    </source>
</evidence>
<dbReference type="Proteomes" id="UP000095287">
    <property type="component" value="Unplaced"/>
</dbReference>
<organism evidence="6 7">
    <name type="scientific">Steinernema glaseri</name>
    <dbReference type="NCBI Taxonomy" id="37863"/>
    <lineage>
        <taxon>Eukaryota</taxon>
        <taxon>Metazoa</taxon>
        <taxon>Ecdysozoa</taxon>
        <taxon>Nematoda</taxon>
        <taxon>Chromadorea</taxon>
        <taxon>Rhabditida</taxon>
        <taxon>Tylenchina</taxon>
        <taxon>Panagrolaimomorpha</taxon>
        <taxon>Strongyloidoidea</taxon>
        <taxon>Steinernematidae</taxon>
        <taxon>Steinernema</taxon>
    </lineage>
</organism>
<keyword evidence="1" id="KW-0479">Metal-binding</keyword>
<evidence type="ECO:0000313" key="7">
    <source>
        <dbReference type="WBParaSite" id="L893_g29764.t1"/>
    </source>
</evidence>
<dbReference type="AlphaFoldDB" id="A0A1I7ZTT7"/>
<dbReference type="GO" id="GO:0008270">
    <property type="term" value="F:zinc ion binding"/>
    <property type="evidence" value="ECO:0007669"/>
    <property type="project" value="UniProtKB-KW"/>
</dbReference>
<dbReference type="PANTHER" id="PTHR21402">
    <property type="entry name" value="GAMETOCYTE SPECIFIC FACTOR 1-RELATED"/>
    <property type="match status" value="1"/>
</dbReference>
<dbReference type="InterPro" id="IPR022776">
    <property type="entry name" value="TRM13/UPF0224_CHHC_Znf_dom"/>
</dbReference>
<feature type="region of interest" description="Disordered" evidence="4">
    <location>
        <begin position="126"/>
        <end position="158"/>
    </location>
</feature>
<dbReference type="WBParaSite" id="L893_g29764.t1">
    <property type="protein sequence ID" value="L893_g29764.t1"/>
    <property type="gene ID" value="L893_g29764"/>
</dbReference>
<dbReference type="PANTHER" id="PTHR21402:SF5">
    <property type="entry name" value="GAMETOCYTE SPECIFIC FACTOR 1"/>
    <property type="match status" value="1"/>
</dbReference>
<keyword evidence="3" id="KW-0862">Zinc</keyword>
<dbReference type="SUPFAM" id="SSF57667">
    <property type="entry name" value="beta-beta-alpha zinc fingers"/>
    <property type="match status" value="1"/>
</dbReference>
<dbReference type="Pfam" id="PF05253">
    <property type="entry name" value="zf-U11-48K"/>
    <property type="match status" value="1"/>
</dbReference>
<dbReference type="InterPro" id="IPR051591">
    <property type="entry name" value="UPF0224_FAM112_RNA_Proc"/>
</dbReference>
<accession>A0A1I7ZTT7</accession>
<evidence type="ECO:0000256" key="4">
    <source>
        <dbReference type="SAM" id="MobiDB-lite"/>
    </source>
</evidence>
<keyword evidence="2" id="KW-0863">Zinc-finger</keyword>
<feature type="region of interest" description="Disordered" evidence="4">
    <location>
        <begin position="20"/>
        <end position="47"/>
    </location>
</feature>
<protein>
    <submittedName>
        <fullName evidence="7">CHHC U11-48K-type domain-containing protein</fullName>
    </submittedName>
</protein>
<feature type="domain" description="CHHC U11-48K-type" evidence="5">
    <location>
        <begin position="87"/>
        <end position="114"/>
    </location>
</feature>
<dbReference type="InterPro" id="IPR036236">
    <property type="entry name" value="Znf_C2H2_sf"/>
</dbReference>
<proteinExistence type="predicted"/>
<reference evidence="7" key="1">
    <citation type="submission" date="2016-11" db="UniProtKB">
        <authorList>
            <consortium name="WormBaseParasite"/>
        </authorList>
    </citation>
    <scope>IDENTIFICATION</scope>
</reference>
<evidence type="ECO:0000256" key="3">
    <source>
        <dbReference type="ARBA" id="ARBA00022833"/>
    </source>
</evidence>
<dbReference type="PROSITE" id="PS51800">
    <property type="entry name" value="ZF_CHHC_U11_48K"/>
    <property type="match status" value="2"/>
</dbReference>
<feature type="domain" description="CHHC U11-48K-type" evidence="5">
    <location>
        <begin position="50"/>
        <end position="77"/>
    </location>
</feature>
<sequence>MILWSVCETDNVDATVLRCNSGRRPQKQSEMPRDRSSSESDEIEKMETEEVVCPYDDEHRVSPPDYFPHVAKCRKEHYLQLGTTIRLLKCPFNGRHFIPEPERHMHEALCPDRKLHEHVVALLEAAPSPSPLEKGVDDNAKFPLQRDEEAKISADSCV</sequence>
<keyword evidence="6" id="KW-1185">Reference proteome</keyword>
<evidence type="ECO:0000259" key="5">
    <source>
        <dbReference type="PROSITE" id="PS51800"/>
    </source>
</evidence>
<feature type="compositionally biased region" description="Basic and acidic residues" evidence="4">
    <location>
        <begin position="134"/>
        <end position="152"/>
    </location>
</feature>
<feature type="compositionally biased region" description="Basic and acidic residues" evidence="4">
    <location>
        <begin position="30"/>
        <end position="47"/>
    </location>
</feature>
<evidence type="ECO:0000256" key="2">
    <source>
        <dbReference type="ARBA" id="ARBA00022771"/>
    </source>
</evidence>
<evidence type="ECO:0000313" key="6">
    <source>
        <dbReference type="Proteomes" id="UP000095287"/>
    </source>
</evidence>